<comment type="caution">
    <text evidence="1">The sequence shown here is derived from an EMBL/GenBank/DDBJ whole genome shotgun (WGS) entry which is preliminary data.</text>
</comment>
<name>A0AA88GH87_NAELO</name>
<gene>
    <name evidence="1" type="ORF">C9374_010568</name>
</gene>
<dbReference type="AlphaFoldDB" id="A0AA88GH87"/>
<evidence type="ECO:0000313" key="2">
    <source>
        <dbReference type="Proteomes" id="UP000816034"/>
    </source>
</evidence>
<dbReference type="RefSeq" id="XP_044543723.1">
    <property type="nucleotide sequence ID" value="XM_044686126.1"/>
</dbReference>
<organism evidence="1 2">
    <name type="scientific">Naegleria lovaniensis</name>
    <name type="common">Amoeba</name>
    <dbReference type="NCBI Taxonomy" id="51637"/>
    <lineage>
        <taxon>Eukaryota</taxon>
        <taxon>Discoba</taxon>
        <taxon>Heterolobosea</taxon>
        <taxon>Tetramitia</taxon>
        <taxon>Eutetramitia</taxon>
        <taxon>Vahlkampfiidae</taxon>
        <taxon>Naegleria</taxon>
    </lineage>
</organism>
<proteinExistence type="predicted"/>
<dbReference type="EMBL" id="PYSW02000044">
    <property type="protein sequence ID" value="KAG2374549.1"/>
    <property type="molecule type" value="Genomic_DNA"/>
</dbReference>
<sequence length="367" mass="41589">MYLNTNFHHPNLCFPIQPPSSCSSEALQISVQGNELIFSKPSSPNDKVSISFHRTLRIPMDGKVYPLPPSLGKFPIKKVDDYLHSVPESWRKHGGVFIPLYQREAMWMNFSNTSPEYPHALKIGVGKVNALSGEGWDESMKQRNVQDYCVTPKQPWLDGINNGNGTIRQFVAMPLGGGYTVEGQVTGEEEHGGLQIVCYSANEQKRIQKYGRPQTMLCDMMELKSCAPSCSSVQKKKKKECEMGLAAGGTMKQTIFEDKLGYNFWDESSKARVFVHIVNSEMYKQITGENAPACPISAKTYTQYKYPWYDYYSEGSHIEKSNILNNKVKTINQIDKQKYKWPLQDTTTIPISNVKVIKSNEVRDGDW</sequence>
<protein>
    <submittedName>
        <fullName evidence="1">Uncharacterized protein</fullName>
    </submittedName>
</protein>
<reference evidence="1 2" key="1">
    <citation type="journal article" date="2018" name="BMC Genomics">
        <title>The genome of Naegleria lovaniensis, the basis for a comparative approach to unravel pathogenicity factors of the human pathogenic amoeba N. fowleri.</title>
        <authorList>
            <person name="Liechti N."/>
            <person name="Schurch N."/>
            <person name="Bruggmann R."/>
            <person name="Wittwer M."/>
        </authorList>
    </citation>
    <scope>NUCLEOTIDE SEQUENCE [LARGE SCALE GENOMIC DNA]</scope>
    <source>
        <strain evidence="1 2">ATCC 30569</strain>
    </source>
</reference>
<dbReference type="GeneID" id="68103022"/>
<keyword evidence="2" id="KW-1185">Reference proteome</keyword>
<dbReference type="Proteomes" id="UP000816034">
    <property type="component" value="Unassembled WGS sequence"/>
</dbReference>
<evidence type="ECO:0000313" key="1">
    <source>
        <dbReference type="EMBL" id="KAG2374549.1"/>
    </source>
</evidence>
<accession>A0AA88GH87</accession>